<keyword evidence="3" id="KW-1185">Reference proteome</keyword>
<organism evidence="2 3">
    <name type="scientific">Aestuariibaculum lutulentum</name>
    <dbReference type="NCBI Taxonomy" id="2920935"/>
    <lineage>
        <taxon>Bacteria</taxon>
        <taxon>Pseudomonadati</taxon>
        <taxon>Bacteroidota</taxon>
        <taxon>Flavobacteriia</taxon>
        <taxon>Flavobacteriales</taxon>
        <taxon>Flavobacteriaceae</taxon>
    </lineage>
</organism>
<feature type="chain" id="PRO_5047489283" evidence="1">
    <location>
        <begin position="24"/>
        <end position="263"/>
    </location>
</feature>
<gene>
    <name evidence="2" type="ORF">MKW35_10505</name>
</gene>
<dbReference type="Pfam" id="PF16132">
    <property type="entry name" value="DUF4843"/>
    <property type="match status" value="1"/>
</dbReference>
<name>A0ABS9RJC9_9FLAO</name>
<dbReference type="EMBL" id="JAKVQD010000004">
    <property type="protein sequence ID" value="MCH4553055.1"/>
    <property type="molecule type" value="Genomic_DNA"/>
</dbReference>
<evidence type="ECO:0000313" key="3">
    <source>
        <dbReference type="Proteomes" id="UP001156141"/>
    </source>
</evidence>
<reference evidence="2" key="1">
    <citation type="submission" date="2022-02" db="EMBL/GenBank/DDBJ databases">
        <title>Aestuariibaculum sp., a marine bacterium isolated from sediment in Guangxi.</title>
        <authorList>
            <person name="Ying J."/>
        </authorList>
    </citation>
    <scope>NUCLEOTIDE SEQUENCE</scope>
    <source>
        <strain evidence="2">L182</strain>
    </source>
</reference>
<dbReference type="PROSITE" id="PS51257">
    <property type="entry name" value="PROKAR_LIPOPROTEIN"/>
    <property type="match status" value="1"/>
</dbReference>
<protein>
    <submittedName>
        <fullName evidence="2">DUF4843 domain-containing protein</fullName>
    </submittedName>
</protein>
<comment type="caution">
    <text evidence="2">The sequence shown here is derived from an EMBL/GenBank/DDBJ whole genome shotgun (WGS) entry which is preliminary data.</text>
</comment>
<sequence length="263" mass="29447">MMKKYLYMPVLACCILISLVSCATDELPVFDTTISNIYFEWAKEGRENYSQTLDSIDVTFALELPSVTDTIINVPVKILGYTSEMDRDVNISVVTSGTTAVEGVHYEIPSSVVMPADSVRAYVPVTLKRDASLKDGIVSLKFQLVENEYFKTAIFSTEEYYNVNRELSFTEFEISFSDILTKPAYWNRTFDGYLGNWTAKKVYLIAELAGVSVEKLTVTPSIQELFAFTRILRDHLKAQQLAGTPVLEDDGTEMAVGPYAALI</sequence>
<dbReference type="Proteomes" id="UP001156141">
    <property type="component" value="Unassembled WGS sequence"/>
</dbReference>
<keyword evidence="1" id="KW-0732">Signal</keyword>
<evidence type="ECO:0000313" key="2">
    <source>
        <dbReference type="EMBL" id="MCH4553055.1"/>
    </source>
</evidence>
<feature type="signal peptide" evidence="1">
    <location>
        <begin position="1"/>
        <end position="23"/>
    </location>
</feature>
<dbReference type="RefSeq" id="WP_240573507.1">
    <property type="nucleotide sequence ID" value="NZ_CP136709.1"/>
</dbReference>
<accession>A0ABS9RJC9</accession>
<evidence type="ECO:0000256" key="1">
    <source>
        <dbReference type="SAM" id="SignalP"/>
    </source>
</evidence>
<dbReference type="InterPro" id="IPR032299">
    <property type="entry name" value="DUF4843"/>
</dbReference>
<proteinExistence type="predicted"/>